<proteinExistence type="predicted"/>
<protein>
    <submittedName>
        <fullName evidence="1">Uncharacterized protein</fullName>
    </submittedName>
</protein>
<evidence type="ECO:0000313" key="2">
    <source>
        <dbReference type="Proteomes" id="UP000652761"/>
    </source>
</evidence>
<reference evidence="1" key="1">
    <citation type="submission" date="2017-07" db="EMBL/GenBank/DDBJ databases">
        <title>Taro Niue Genome Assembly and Annotation.</title>
        <authorList>
            <person name="Atibalentja N."/>
            <person name="Keating K."/>
            <person name="Fields C.J."/>
        </authorList>
    </citation>
    <scope>NUCLEOTIDE SEQUENCE</scope>
    <source>
        <strain evidence="1">Niue_2</strain>
        <tissue evidence="1">Leaf</tissue>
    </source>
</reference>
<accession>A0A843WWL1</accession>
<sequence length="133" mass="15066">MSLLVIRSAISELMRSLAELMKSTISELMRSLAELMRSLAELMRSLAELMSYIRADELLSLKAADLKGSRPAGMFPSAHTLTEDTSILEVNSDLYDYRSSYLYDLKMSILEISSDLYDLKMSILEVSSDLYDY</sequence>
<dbReference type="Proteomes" id="UP000652761">
    <property type="component" value="Unassembled WGS sequence"/>
</dbReference>
<gene>
    <name evidence="1" type="ORF">Taro_043771</name>
</gene>
<keyword evidence="2" id="KW-1185">Reference proteome</keyword>
<dbReference type="AlphaFoldDB" id="A0A843WWL1"/>
<evidence type="ECO:0000313" key="1">
    <source>
        <dbReference type="EMBL" id="MQM10868.1"/>
    </source>
</evidence>
<comment type="caution">
    <text evidence="1">The sequence shown here is derived from an EMBL/GenBank/DDBJ whole genome shotgun (WGS) entry which is preliminary data.</text>
</comment>
<name>A0A843WWL1_COLES</name>
<dbReference type="EMBL" id="NMUH01004803">
    <property type="protein sequence ID" value="MQM10868.1"/>
    <property type="molecule type" value="Genomic_DNA"/>
</dbReference>
<organism evidence="1 2">
    <name type="scientific">Colocasia esculenta</name>
    <name type="common">Wild taro</name>
    <name type="synonym">Arum esculentum</name>
    <dbReference type="NCBI Taxonomy" id="4460"/>
    <lineage>
        <taxon>Eukaryota</taxon>
        <taxon>Viridiplantae</taxon>
        <taxon>Streptophyta</taxon>
        <taxon>Embryophyta</taxon>
        <taxon>Tracheophyta</taxon>
        <taxon>Spermatophyta</taxon>
        <taxon>Magnoliopsida</taxon>
        <taxon>Liliopsida</taxon>
        <taxon>Araceae</taxon>
        <taxon>Aroideae</taxon>
        <taxon>Colocasieae</taxon>
        <taxon>Colocasia</taxon>
    </lineage>
</organism>